<feature type="region of interest" description="Disordered" evidence="1">
    <location>
        <begin position="514"/>
        <end position="582"/>
    </location>
</feature>
<name>A0A1G4IZV5_9SACH</name>
<feature type="compositionally biased region" description="Low complexity" evidence="1">
    <location>
        <begin position="559"/>
        <end position="571"/>
    </location>
</feature>
<dbReference type="InterPro" id="IPR046468">
    <property type="entry name" value="Spt20-like_SEP"/>
</dbReference>
<evidence type="ECO:0000313" key="4">
    <source>
        <dbReference type="Proteomes" id="UP000191024"/>
    </source>
</evidence>
<feature type="compositionally biased region" description="Low complexity" evidence="1">
    <location>
        <begin position="191"/>
        <end position="244"/>
    </location>
</feature>
<proteinExistence type="predicted"/>
<keyword evidence="4" id="KW-1185">Reference proteome</keyword>
<dbReference type="PANTHER" id="PTHR13526:SF8">
    <property type="entry name" value="TRANSCRIPTION FACTOR SPT20 HOMOLOG"/>
    <property type="match status" value="1"/>
</dbReference>
<evidence type="ECO:0000259" key="2">
    <source>
        <dbReference type="Pfam" id="PF12090"/>
    </source>
</evidence>
<feature type="domain" description="Spt20-like SEP" evidence="2">
    <location>
        <begin position="96"/>
        <end position="232"/>
    </location>
</feature>
<dbReference type="OrthoDB" id="1932706at2759"/>
<feature type="region of interest" description="Disordered" evidence="1">
    <location>
        <begin position="19"/>
        <end position="38"/>
    </location>
</feature>
<gene>
    <name evidence="3" type="ORF">LAMI_0C00364G</name>
</gene>
<organism evidence="3 4">
    <name type="scientific">Lachancea mirantina</name>
    <dbReference type="NCBI Taxonomy" id="1230905"/>
    <lineage>
        <taxon>Eukaryota</taxon>
        <taxon>Fungi</taxon>
        <taxon>Dikarya</taxon>
        <taxon>Ascomycota</taxon>
        <taxon>Saccharomycotina</taxon>
        <taxon>Saccharomycetes</taxon>
        <taxon>Saccharomycetales</taxon>
        <taxon>Saccharomycetaceae</taxon>
        <taxon>Lachancea</taxon>
    </lineage>
</organism>
<dbReference type="AlphaFoldDB" id="A0A1G4IZV5"/>
<dbReference type="EMBL" id="LT598466">
    <property type="protein sequence ID" value="SCU82663.1"/>
    <property type="molecule type" value="Genomic_DNA"/>
</dbReference>
<accession>A0A1G4IZV5</accession>
<dbReference type="STRING" id="1230905.A0A1G4IZV5"/>
<feature type="region of interest" description="Disordered" evidence="1">
    <location>
        <begin position="427"/>
        <end position="448"/>
    </location>
</feature>
<dbReference type="GO" id="GO:0006357">
    <property type="term" value="P:regulation of transcription by RNA polymerase II"/>
    <property type="evidence" value="ECO:0007669"/>
    <property type="project" value="TreeGrafter"/>
</dbReference>
<evidence type="ECO:0000256" key="1">
    <source>
        <dbReference type="SAM" id="MobiDB-lite"/>
    </source>
</evidence>
<sequence>MSSSGLEIPVNASAVSSKASPVGNLATAPMSQASQQQQHQQRLLMQQKMKQQQQQQHQAMQNFENQFYQFLITINKKPKRLYNFAEDTDAILKKYEQFRPSFEFHIYDNNYKICAPANTRLQQQQRVPQTTSDGLILNKNNETLKEFLEYVARGQIPEAIMEVLKDCNVQFYEGNLILQVYDHTNTVDVKQSPSQSRSQQSPPSNGTEQKAPEQQQQQRQQPQEQQQPPSEGQSQSTPVSASSSITRAADAGVRISDEKSEDGSVNNENQKHGKEPIAVFKRPRVYRTLLRPNGLTHYYDMLSYADHTRFSDNIYQQLEAEILTITKRNLDLNVQLSPFEHQGMLDHSLFLKPELDPETGKVEHCHRPLSFQAGTKGEVGHIEQHEELPQHSSTYEQMMLIMSERTSTTTMSTIAASLAQSAVDLTSSSLKGGSGKGSSASTTSGRANSSNTVAAAAVAAAAAVGGSTENNQFSRLKFIEQWRINKEKRKQQAMSANTMPNAYNARISMSAPLTAQQLKQQQIMQQHQQQASEQQRSVNKRAADDDKAKPKKSRKATKKAAPSATSAGAADAGKKKRSTKKK</sequence>
<dbReference type="Pfam" id="PF12090">
    <property type="entry name" value="Spt20_SEP"/>
    <property type="match status" value="2"/>
</dbReference>
<feature type="region of interest" description="Disordered" evidence="1">
    <location>
        <begin position="188"/>
        <end position="276"/>
    </location>
</feature>
<feature type="compositionally biased region" description="Basic residues" evidence="1">
    <location>
        <begin position="549"/>
        <end position="558"/>
    </location>
</feature>
<feature type="domain" description="Spt20-like SEP" evidence="2">
    <location>
        <begin position="259"/>
        <end position="347"/>
    </location>
</feature>
<dbReference type="InterPro" id="IPR021950">
    <property type="entry name" value="Spt20"/>
</dbReference>
<dbReference type="Proteomes" id="UP000191024">
    <property type="component" value="Chromosome C"/>
</dbReference>
<reference evidence="4" key="1">
    <citation type="submission" date="2016-03" db="EMBL/GenBank/DDBJ databases">
        <authorList>
            <person name="Devillers H."/>
        </authorList>
    </citation>
    <scope>NUCLEOTIDE SEQUENCE [LARGE SCALE GENOMIC DNA]</scope>
</reference>
<protein>
    <submittedName>
        <fullName evidence="3">LAMI_0C00364g1_1</fullName>
    </submittedName>
</protein>
<feature type="compositionally biased region" description="Low complexity" evidence="1">
    <location>
        <begin position="516"/>
        <end position="535"/>
    </location>
</feature>
<dbReference type="GO" id="GO:0000124">
    <property type="term" value="C:SAGA complex"/>
    <property type="evidence" value="ECO:0007669"/>
    <property type="project" value="InterPro"/>
</dbReference>
<dbReference type="GO" id="GO:0003712">
    <property type="term" value="F:transcription coregulator activity"/>
    <property type="evidence" value="ECO:0007669"/>
    <property type="project" value="InterPro"/>
</dbReference>
<dbReference type="PANTHER" id="PTHR13526">
    <property type="entry name" value="TRANSCRIPTION FACTOR SPT20 HOMOLOG"/>
    <property type="match status" value="1"/>
</dbReference>
<evidence type="ECO:0000313" key="3">
    <source>
        <dbReference type="EMBL" id="SCU82663.1"/>
    </source>
</evidence>